<dbReference type="EMBL" id="CH473957">
    <property type="protein sequence ID" value="EDL91491.1"/>
    <property type="molecule type" value="Genomic_DNA"/>
</dbReference>
<reference evidence="2" key="1">
    <citation type="submission" date="2005-09" db="EMBL/GenBank/DDBJ databases">
        <authorList>
            <person name="Mural R.J."/>
            <person name="Li P.W."/>
            <person name="Adams M.D."/>
            <person name="Amanatides P.G."/>
            <person name="Baden-Tillson H."/>
            <person name="Barnstead M."/>
            <person name="Chin S.H."/>
            <person name="Dew I."/>
            <person name="Evans C.A."/>
            <person name="Ferriera S."/>
            <person name="Flanigan M."/>
            <person name="Fosler C."/>
            <person name="Glodek A."/>
            <person name="Gu Z."/>
            <person name="Holt R.A."/>
            <person name="Jennings D."/>
            <person name="Kraft C.L."/>
            <person name="Lu F."/>
            <person name="Nguyen T."/>
            <person name="Nusskern D.R."/>
            <person name="Pfannkoch C.M."/>
            <person name="Sitter C."/>
            <person name="Sutton G.G."/>
            <person name="Venter J.C."/>
            <person name="Wang Z."/>
            <person name="Woodage T."/>
            <person name="Zheng X.H."/>
            <person name="Zhong F."/>
        </authorList>
    </citation>
    <scope>NUCLEOTIDE SEQUENCE [LARGE SCALE GENOMIC DNA]</scope>
    <source>
        <strain>BN</strain>
        <strain evidence="2">Sprague-Dawley</strain>
    </source>
</reference>
<evidence type="ECO:0000313" key="2">
    <source>
        <dbReference type="Proteomes" id="UP000234681"/>
    </source>
</evidence>
<sequence>MSPAHPLSFQVAEVRPAFCVF</sequence>
<name>A6IBM3_RAT</name>
<dbReference type="AlphaFoldDB" id="A6IBM3"/>
<proteinExistence type="predicted"/>
<protein>
    <submittedName>
        <fullName evidence="1">RCG56497</fullName>
    </submittedName>
</protein>
<evidence type="ECO:0000313" key="1">
    <source>
        <dbReference type="EMBL" id="EDL91491.1"/>
    </source>
</evidence>
<dbReference type="Proteomes" id="UP000234681">
    <property type="component" value="Chromosome 4"/>
</dbReference>
<organism evidence="1 2">
    <name type="scientific">Rattus norvegicus</name>
    <name type="common">Rat</name>
    <dbReference type="NCBI Taxonomy" id="10116"/>
    <lineage>
        <taxon>Eukaryota</taxon>
        <taxon>Metazoa</taxon>
        <taxon>Chordata</taxon>
        <taxon>Craniata</taxon>
        <taxon>Vertebrata</taxon>
        <taxon>Euteleostomi</taxon>
        <taxon>Mammalia</taxon>
        <taxon>Eutheria</taxon>
        <taxon>Euarchontoglires</taxon>
        <taxon>Glires</taxon>
        <taxon>Rodentia</taxon>
        <taxon>Myomorpha</taxon>
        <taxon>Muroidea</taxon>
        <taxon>Muridae</taxon>
        <taxon>Murinae</taxon>
        <taxon>Rattus</taxon>
    </lineage>
</organism>
<gene>
    <name evidence="1" type="ORF">rCG_56497</name>
</gene>
<accession>A6IBM3</accession>